<name>A0A0Q3WYN3_9BACI</name>
<dbReference type="OrthoDB" id="2940274at2"/>
<keyword evidence="3" id="KW-1185">Reference proteome</keyword>
<evidence type="ECO:0008006" key="4">
    <source>
        <dbReference type="Google" id="ProtNLM"/>
    </source>
</evidence>
<evidence type="ECO:0000313" key="3">
    <source>
        <dbReference type="Proteomes" id="UP000051888"/>
    </source>
</evidence>
<sequence length="154" mass="16857">MGLFGLLLLLVLHILASIAIIGPAFVTPIIRRSARTVGQLHFAFGITTKLAIIPKIGGTVLIITGVWLMIVTKMGLSQMWLNLSFLLSLLMVVMIDGLIEPRMKKIIKIVSESQDQGNEIPAEFGLLMKKLVPIETAAQLLMIAILVLMVVKPF</sequence>
<dbReference type="STRING" id="157838.AN964_11945"/>
<reference evidence="2 3" key="1">
    <citation type="submission" date="2015-09" db="EMBL/GenBank/DDBJ databases">
        <title>Genome sequencing project for genomic taxonomy and phylogenomics of Bacillus-like bacteria.</title>
        <authorList>
            <person name="Liu B."/>
            <person name="Wang J."/>
            <person name="Zhu Y."/>
            <person name="Liu G."/>
            <person name="Chen Q."/>
            <person name="Chen Z."/>
            <person name="Lan J."/>
            <person name="Che J."/>
            <person name="Ge C."/>
            <person name="Shi H."/>
            <person name="Pan Z."/>
            <person name="Liu X."/>
        </authorList>
    </citation>
    <scope>NUCLEOTIDE SEQUENCE [LARGE SCALE GENOMIC DNA]</scope>
    <source>
        <strain evidence="2 3">LMG 18435</strain>
    </source>
</reference>
<feature type="transmembrane region" description="Helical" evidence="1">
    <location>
        <begin position="80"/>
        <end position="99"/>
    </location>
</feature>
<dbReference type="EMBL" id="LJJC01000004">
    <property type="protein sequence ID" value="KQL54138.1"/>
    <property type="molecule type" value="Genomic_DNA"/>
</dbReference>
<feature type="transmembrane region" description="Helical" evidence="1">
    <location>
        <begin position="6"/>
        <end position="30"/>
    </location>
</feature>
<protein>
    <recommendedName>
        <fullName evidence="4">DUF2269 family protein</fullName>
    </recommendedName>
</protein>
<evidence type="ECO:0000256" key="1">
    <source>
        <dbReference type="SAM" id="Phobius"/>
    </source>
</evidence>
<dbReference type="RefSeq" id="WP_055739893.1">
    <property type="nucleotide sequence ID" value="NZ_JAAIWL010000009.1"/>
</dbReference>
<dbReference type="Proteomes" id="UP000051888">
    <property type="component" value="Unassembled WGS sequence"/>
</dbReference>
<feature type="transmembrane region" description="Helical" evidence="1">
    <location>
        <begin position="42"/>
        <end position="68"/>
    </location>
</feature>
<proteinExistence type="predicted"/>
<keyword evidence="1" id="KW-0472">Membrane</keyword>
<dbReference type="Pfam" id="PF10027">
    <property type="entry name" value="DUF2269"/>
    <property type="match status" value="1"/>
</dbReference>
<accession>A0A0Q3WYN3</accession>
<keyword evidence="1" id="KW-0812">Transmembrane</keyword>
<comment type="caution">
    <text evidence="2">The sequence shown here is derived from an EMBL/GenBank/DDBJ whole genome shotgun (WGS) entry which is preliminary data.</text>
</comment>
<organism evidence="2 3">
    <name type="scientific">Heyndrickxia shackletonii</name>
    <dbReference type="NCBI Taxonomy" id="157838"/>
    <lineage>
        <taxon>Bacteria</taxon>
        <taxon>Bacillati</taxon>
        <taxon>Bacillota</taxon>
        <taxon>Bacilli</taxon>
        <taxon>Bacillales</taxon>
        <taxon>Bacillaceae</taxon>
        <taxon>Heyndrickxia</taxon>
    </lineage>
</organism>
<gene>
    <name evidence="2" type="ORF">AN964_11945</name>
</gene>
<dbReference type="PATRIC" id="fig|157838.3.peg.2631"/>
<evidence type="ECO:0000313" key="2">
    <source>
        <dbReference type="EMBL" id="KQL54138.1"/>
    </source>
</evidence>
<keyword evidence="1" id="KW-1133">Transmembrane helix</keyword>
<dbReference type="InterPro" id="IPR018729">
    <property type="entry name" value="DUF2269_transmembrane"/>
</dbReference>
<feature type="transmembrane region" description="Helical" evidence="1">
    <location>
        <begin position="131"/>
        <end position="151"/>
    </location>
</feature>
<dbReference type="AlphaFoldDB" id="A0A0Q3WYN3"/>